<evidence type="ECO:0000313" key="10">
    <source>
        <dbReference type="Proteomes" id="UP000198769"/>
    </source>
</evidence>
<dbReference type="EMBL" id="FOVD01000001">
    <property type="protein sequence ID" value="SFM98643.1"/>
    <property type="molecule type" value="Genomic_DNA"/>
</dbReference>
<evidence type="ECO:0000256" key="4">
    <source>
        <dbReference type="ARBA" id="ARBA00022452"/>
    </source>
</evidence>
<keyword evidence="5" id="KW-0812">Transmembrane</keyword>
<comment type="subcellular location">
    <subcellularLocation>
        <location evidence="1">Cell outer membrane</location>
    </subcellularLocation>
</comment>
<evidence type="ECO:0000256" key="5">
    <source>
        <dbReference type="ARBA" id="ARBA00022692"/>
    </source>
</evidence>
<comment type="similarity">
    <text evidence="2">Belongs to the outer membrane factor (OMF) (TC 1.B.17) family.</text>
</comment>
<dbReference type="PANTHER" id="PTHR30026:SF20">
    <property type="entry name" value="OUTER MEMBRANE PROTEIN TOLC"/>
    <property type="match status" value="1"/>
</dbReference>
<dbReference type="Gene3D" id="1.20.1600.10">
    <property type="entry name" value="Outer membrane efflux proteins (OEP)"/>
    <property type="match status" value="1"/>
</dbReference>
<dbReference type="SUPFAM" id="SSF56954">
    <property type="entry name" value="Outer membrane efflux proteins (OEP)"/>
    <property type="match status" value="1"/>
</dbReference>
<proteinExistence type="inferred from homology"/>
<dbReference type="InterPro" id="IPR003423">
    <property type="entry name" value="OMP_efflux"/>
</dbReference>
<evidence type="ECO:0000256" key="2">
    <source>
        <dbReference type="ARBA" id="ARBA00007613"/>
    </source>
</evidence>
<keyword evidence="10" id="KW-1185">Reference proteome</keyword>
<dbReference type="AlphaFoldDB" id="A0A1I4VBU7"/>
<dbReference type="InterPro" id="IPR051906">
    <property type="entry name" value="TolC-like"/>
</dbReference>
<keyword evidence="6" id="KW-0472">Membrane</keyword>
<name>A0A1I4VBU7_CHROL</name>
<keyword evidence="8" id="KW-0175">Coiled coil</keyword>
<evidence type="ECO:0000256" key="1">
    <source>
        <dbReference type="ARBA" id="ARBA00004442"/>
    </source>
</evidence>
<evidence type="ECO:0000313" key="9">
    <source>
        <dbReference type="EMBL" id="SFM98643.1"/>
    </source>
</evidence>
<evidence type="ECO:0000256" key="6">
    <source>
        <dbReference type="ARBA" id="ARBA00023136"/>
    </source>
</evidence>
<dbReference type="GO" id="GO:1990281">
    <property type="term" value="C:efflux pump complex"/>
    <property type="evidence" value="ECO:0007669"/>
    <property type="project" value="TreeGrafter"/>
</dbReference>
<feature type="coiled-coil region" evidence="8">
    <location>
        <begin position="340"/>
        <end position="399"/>
    </location>
</feature>
<keyword evidence="7" id="KW-0998">Cell outer membrane</keyword>
<dbReference type="GO" id="GO:0009279">
    <property type="term" value="C:cell outer membrane"/>
    <property type="evidence" value="ECO:0007669"/>
    <property type="project" value="UniProtKB-SubCell"/>
</dbReference>
<evidence type="ECO:0000256" key="3">
    <source>
        <dbReference type="ARBA" id="ARBA00022448"/>
    </source>
</evidence>
<keyword evidence="3" id="KW-0813">Transport</keyword>
<dbReference type="Pfam" id="PF02321">
    <property type="entry name" value="OEP"/>
    <property type="match status" value="2"/>
</dbReference>
<dbReference type="Proteomes" id="UP000198769">
    <property type="component" value="Unassembled WGS sequence"/>
</dbReference>
<dbReference type="PANTHER" id="PTHR30026">
    <property type="entry name" value="OUTER MEMBRANE PROTEIN TOLC"/>
    <property type="match status" value="1"/>
</dbReference>
<gene>
    <name evidence="9" type="ORF">SAMN05421594_0123</name>
</gene>
<sequence>MNMTFNVFQYRCMALSLLLTGSFLHSQMTDYQHLSLQQAIETGLKNNKSIRISHLKQEMSVTKEKDLAMEKLPDIEFHTSYNQVTNLFQHQNGFFNKATKYDVINGMYDFTLAASIPVYMGGKIRNTEKKAAIDTEISALKTHQDERQLKMEIITAFLQIHHLKEQQSLINDKMKEDSINIKQVKALKANGVVTVNEVLRTSLQLSNHTMSLTELDNDIQIAEHKLKTILSLPENQEMHADTEDLISDKASVPYIDELTETALHKNESVEMTHKNLSLKQLDQKITKANYLPKITAGGEYFIKYPNMMFFPPEPYAYRLGMLGVNLTYPIENLYKNKYKMQEARENIDLAKLQIEENDENVRHHVYEAYKKFEETDQKVKIAEEAISQAKENYRIVKTKYANKLSLITELIDADNAYLEAESNLISVKINRQLKYYQLQYTIGNL</sequence>
<accession>A0A1I4VBU7</accession>
<evidence type="ECO:0000256" key="8">
    <source>
        <dbReference type="SAM" id="Coils"/>
    </source>
</evidence>
<organism evidence="9 10">
    <name type="scientific">Chryseobacterium oleae</name>
    <dbReference type="NCBI Taxonomy" id="491207"/>
    <lineage>
        <taxon>Bacteria</taxon>
        <taxon>Pseudomonadati</taxon>
        <taxon>Bacteroidota</taxon>
        <taxon>Flavobacteriia</taxon>
        <taxon>Flavobacteriales</taxon>
        <taxon>Weeksellaceae</taxon>
        <taxon>Chryseobacterium group</taxon>
        <taxon>Chryseobacterium</taxon>
    </lineage>
</organism>
<dbReference type="GO" id="GO:0015562">
    <property type="term" value="F:efflux transmembrane transporter activity"/>
    <property type="evidence" value="ECO:0007669"/>
    <property type="project" value="InterPro"/>
</dbReference>
<dbReference type="GO" id="GO:0015288">
    <property type="term" value="F:porin activity"/>
    <property type="evidence" value="ECO:0007669"/>
    <property type="project" value="TreeGrafter"/>
</dbReference>
<protein>
    <submittedName>
        <fullName evidence="9">Outer membrane protein TolC</fullName>
    </submittedName>
</protein>
<evidence type="ECO:0000256" key="7">
    <source>
        <dbReference type="ARBA" id="ARBA00023237"/>
    </source>
</evidence>
<keyword evidence="4" id="KW-1134">Transmembrane beta strand</keyword>
<reference evidence="10" key="1">
    <citation type="submission" date="2016-10" db="EMBL/GenBank/DDBJ databases">
        <authorList>
            <person name="Varghese N."/>
            <person name="Submissions S."/>
        </authorList>
    </citation>
    <scope>NUCLEOTIDE SEQUENCE [LARGE SCALE GENOMIC DNA]</scope>
    <source>
        <strain evidence="10">DSM 25575</strain>
    </source>
</reference>